<comment type="caution">
    <text evidence="1">The sequence shown here is derived from an EMBL/GenBank/DDBJ whole genome shotgun (WGS) entry which is preliminary data.</text>
</comment>
<protein>
    <submittedName>
        <fullName evidence="1">Uncharacterized protein</fullName>
    </submittedName>
</protein>
<evidence type="ECO:0000313" key="2">
    <source>
        <dbReference type="Proteomes" id="UP000054826"/>
    </source>
</evidence>
<dbReference type="EMBL" id="JYDV01000058">
    <property type="protein sequence ID" value="KRZ37434.1"/>
    <property type="molecule type" value="Genomic_DNA"/>
</dbReference>
<dbReference type="AlphaFoldDB" id="A0A0V1JR17"/>
<proteinExistence type="predicted"/>
<reference evidence="1 2" key="1">
    <citation type="submission" date="2015-01" db="EMBL/GenBank/DDBJ databases">
        <title>Evolution of Trichinella species and genotypes.</title>
        <authorList>
            <person name="Korhonen P.K."/>
            <person name="Edoardo P."/>
            <person name="Giuseppe L.R."/>
            <person name="Gasser R.B."/>
        </authorList>
    </citation>
    <scope>NUCLEOTIDE SEQUENCE [LARGE SCALE GENOMIC DNA]</scope>
    <source>
        <strain evidence="1">ISS176</strain>
    </source>
</reference>
<name>A0A0V1JR17_TRIPS</name>
<organism evidence="1 2">
    <name type="scientific">Trichinella pseudospiralis</name>
    <name type="common">Parasitic roundworm</name>
    <dbReference type="NCBI Taxonomy" id="6337"/>
    <lineage>
        <taxon>Eukaryota</taxon>
        <taxon>Metazoa</taxon>
        <taxon>Ecdysozoa</taxon>
        <taxon>Nematoda</taxon>
        <taxon>Enoplea</taxon>
        <taxon>Dorylaimia</taxon>
        <taxon>Trichinellida</taxon>
        <taxon>Trichinellidae</taxon>
        <taxon>Trichinella</taxon>
    </lineage>
</organism>
<accession>A0A0V1JR17</accession>
<evidence type="ECO:0000313" key="1">
    <source>
        <dbReference type="EMBL" id="KRZ37434.1"/>
    </source>
</evidence>
<sequence length="120" mass="14104">MKRSCTRKHKLKPSFLQCKELCISTYVYVLYISQNCIERDNASYRQLCMQQLCNANKKQDNDKCSLFLKKMKTEKNLPRIDFNFLIVSLLAMEKQTSKIATDFQGKKLKKQTLAKILKDL</sequence>
<dbReference type="Proteomes" id="UP000054826">
    <property type="component" value="Unassembled WGS sequence"/>
</dbReference>
<gene>
    <name evidence="1" type="ORF">T4C_2794</name>
</gene>